<dbReference type="Pfam" id="PF07017">
    <property type="entry name" value="PagP"/>
    <property type="match status" value="1"/>
</dbReference>
<feature type="active site" evidence="7">
    <location>
        <position position="109"/>
    </location>
</feature>
<feature type="site" description="Role in the phospholipid gating" evidence="7">
    <location>
        <position position="181"/>
    </location>
</feature>
<evidence type="ECO:0000256" key="6">
    <source>
        <dbReference type="ARBA" id="ARBA00023315"/>
    </source>
</evidence>
<proteinExistence type="inferred from homology"/>
<reference evidence="8 9" key="2">
    <citation type="submission" date="2020-03" db="EMBL/GenBank/DDBJ databases">
        <title>Rahnella aceri sp. nov., isoated from traditional Jeju Makgeolli.</title>
        <authorList>
            <person name="Kim I.S."/>
            <person name="Jeon D."/>
        </authorList>
    </citation>
    <scope>NUCLEOTIDE SEQUENCE [LARGE SCALE GENOMIC DNA]</scope>
    <source>
        <strain evidence="8 9">Lac-M11</strain>
    </source>
</reference>
<dbReference type="InterPro" id="IPR009746">
    <property type="entry name" value="LipidA_acyl_PagP"/>
</dbReference>
<feature type="active site" evidence="7">
    <location>
        <position position="110"/>
    </location>
</feature>
<feature type="signal peptide" evidence="7">
    <location>
        <begin position="1"/>
        <end position="24"/>
    </location>
</feature>
<organism evidence="8 9">
    <name type="scientific">Rahnella contaminans</name>
    <dbReference type="NCBI Taxonomy" id="2703882"/>
    <lineage>
        <taxon>Bacteria</taxon>
        <taxon>Pseudomonadati</taxon>
        <taxon>Pseudomonadota</taxon>
        <taxon>Gammaproteobacteria</taxon>
        <taxon>Enterobacterales</taxon>
        <taxon>Yersiniaceae</taxon>
        <taxon>Rahnella</taxon>
    </lineage>
</organism>
<evidence type="ECO:0000256" key="2">
    <source>
        <dbReference type="ARBA" id="ARBA00022679"/>
    </source>
</evidence>
<comment type="function">
    <text evidence="7">Transfers a fatty acid residue from the sn-1 position of a phospholipid to the N-linked hydroxyfatty acid chain on the proximal unit of lipid A or its precursors.</text>
</comment>
<gene>
    <name evidence="7" type="primary">pagP</name>
    <name evidence="8" type="ORF">GW579_16255</name>
</gene>
<keyword evidence="6 7" id="KW-0012">Acyltransferase</keyword>
<evidence type="ECO:0000256" key="3">
    <source>
        <dbReference type="ARBA" id="ARBA00022729"/>
    </source>
</evidence>
<evidence type="ECO:0000313" key="9">
    <source>
        <dbReference type="Proteomes" id="UP000476696"/>
    </source>
</evidence>
<protein>
    <recommendedName>
        <fullName evidence="7">Lipid A acyltransferase PagP</fullName>
        <ecNumber evidence="7">2.3.1.251</ecNumber>
    </recommendedName>
    <alternativeName>
        <fullName evidence="7">Lipid A acylation protein</fullName>
    </alternativeName>
</protein>
<comment type="catalytic activity">
    <reaction evidence="7">
        <text>a lipid A + a 1,2-diacyl-sn-glycero-3-phosphocholine = a hepta-acyl lipid A + a 2-acyl-sn-glycero-3-phosphocholine</text>
        <dbReference type="Rhea" id="RHEA:74275"/>
        <dbReference type="ChEBI" id="CHEBI:57643"/>
        <dbReference type="ChEBI" id="CHEBI:57875"/>
        <dbReference type="ChEBI" id="CHEBI:193141"/>
        <dbReference type="ChEBI" id="CHEBI:193142"/>
        <dbReference type="EC" id="2.3.1.251"/>
    </reaction>
</comment>
<evidence type="ECO:0000256" key="1">
    <source>
        <dbReference type="ARBA" id="ARBA00006368"/>
    </source>
</evidence>
<dbReference type="AlphaFoldDB" id="A0A6M2B7L5"/>
<feature type="site" description="Role in lipopolysaccharide recognition" evidence="7">
    <location>
        <position position="75"/>
    </location>
</feature>
<dbReference type="NCBIfam" id="NF008271">
    <property type="entry name" value="PRK11045.1"/>
    <property type="match status" value="1"/>
</dbReference>
<dbReference type="GO" id="GO:0016746">
    <property type="term" value="F:acyltransferase activity"/>
    <property type="evidence" value="ECO:0007669"/>
    <property type="project" value="UniProtKB-UniRule"/>
</dbReference>
<dbReference type="EMBL" id="JAADJS010000003">
    <property type="protein sequence ID" value="NGX88631.1"/>
    <property type="molecule type" value="Genomic_DNA"/>
</dbReference>
<dbReference type="PROSITE" id="PS51257">
    <property type="entry name" value="PROKAR_LIPOPROTEIN"/>
    <property type="match status" value="1"/>
</dbReference>
<dbReference type="Proteomes" id="UP000476696">
    <property type="component" value="Unassembled WGS sequence"/>
</dbReference>
<dbReference type="HAMAP" id="MF_00837">
    <property type="entry name" value="PagP_transferase"/>
    <property type="match status" value="1"/>
</dbReference>
<accession>A0A6M2B7L5</accession>
<dbReference type="Gene3D" id="2.40.160.20">
    <property type="match status" value="1"/>
</dbReference>
<dbReference type="SUPFAM" id="SSF56925">
    <property type="entry name" value="OMPA-like"/>
    <property type="match status" value="1"/>
</dbReference>
<dbReference type="EC" id="2.3.1.251" evidence="7"/>
<keyword evidence="5 7" id="KW-0998">Cell outer membrane</keyword>
<comment type="catalytic activity">
    <reaction evidence="7">
        <text>a lipid IVA + a 1,2-diacyl-sn-glycero-3-phosphocholine = a lipid IVB + a 2-acyl-sn-glycero-3-phosphocholine</text>
        <dbReference type="Rhea" id="RHEA:74279"/>
        <dbReference type="ChEBI" id="CHEBI:57643"/>
        <dbReference type="ChEBI" id="CHEBI:57875"/>
        <dbReference type="ChEBI" id="CHEBI:176425"/>
        <dbReference type="ChEBI" id="CHEBI:193143"/>
        <dbReference type="EC" id="2.3.1.251"/>
    </reaction>
</comment>
<comment type="caution">
    <text evidence="8">The sequence shown here is derived from an EMBL/GenBank/DDBJ whole genome shotgun (WGS) entry which is preliminary data.</text>
</comment>
<keyword evidence="4 7" id="KW-0472">Membrane</keyword>
<comment type="subcellular location">
    <subcellularLocation>
        <location evidence="7">Cell outer membrane</location>
        <topology evidence="7">Lipid-anchor</topology>
    </subcellularLocation>
</comment>
<sequence precursor="true">MIIKKKLNSIMMVLGIACTIPAVAANPTGGNRSGVSGLWEDFKDDVSLTWNEPQYTDVYLPFLSWHNRLTYDKHKTDHYNEMPWGGGIGVSRYTEEGNWSGLFTMVFQDSHREWQPAAGYGWEKGGYFTQSKDVRLGLGLAGGITARQDFANYVPLPFLFPLFSAGYKNVNLQFTYIPGTYNNGNVLFAWLRYGF</sequence>
<evidence type="ECO:0000256" key="4">
    <source>
        <dbReference type="ARBA" id="ARBA00023136"/>
    </source>
</evidence>
<reference evidence="8 9" key="1">
    <citation type="submission" date="2020-01" db="EMBL/GenBank/DDBJ databases">
        <authorList>
            <person name="Lee S.D."/>
        </authorList>
    </citation>
    <scope>NUCLEOTIDE SEQUENCE [LARGE SCALE GENOMIC DNA]</scope>
    <source>
        <strain evidence="8 9">Lac-M11</strain>
    </source>
</reference>
<dbReference type="GO" id="GO:0009279">
    <property type="term" value="C:cell outer membrane"/>
    <property type="evidence" value="ECO:0007669"/>
    <property type="project" value="UniProtKB-SubCell"/>
</dbReference>
<dbReference type="GO" id="GO:0009245">
    <property type="term" value="P:lipid A biosynthetic process"/>
    <property type="evidence" value="ECO:0007669"/>
    <property type="project" value="UniProtKB-UniRule"/>
</dbReference>
<comment type="similarity">
    <text evidence="1 7">Belongs to the lipid A palmitoyltransferase family.</text>
</comment>
<dbReference type="RefSeq" id="WP_165060573.1">
    <property type="nucleotide sequence ID" value="NZ_JAADJS010000003.1"/>
</dbReference>
<evidence type="ECO:0000256" key="5">
    <source>
        <dbReference type="ARBA" id="ARBA00023237"/>
    </source>
</evidence>
<comment type="catalytic activity">
    <reaction evidence="7">
        <text>a lipid IIA + a 1,2-diacyl-sn-glycero-3-phosphocholine = a lipid IIB + a 2-acyl-sn-glycero-3-phosphocholine</text>
        <dbReference type="Rhea" id="RHEA:74283"/>
        <dbReference type="ChEBI" id="CHEBI:57643"/>
        <dbReference type="ChEBI" id="CHEBI:57875"/>
        <dbReference type="ChEBI" id="CHEBI:193144"/>
        <dbReference type="ChEBI" id="CHEBI:193145"/>
        <dbReference type="EC" id="2.3.1.251"/>
    </reaction>
</comment>
<evidence type="ECO:0000256" key="7">
    <source>
        <dbReference type="HAMAP-Rule" id="MF_00837"/>
    </source>
</evidence>
<comment type="subunit">
    <text evidence="7">Homodimer.</text>
</comment>
<feature type="chain" id="PRO_5027178245" description="Lipid A acyltransferase PagP" evidence="7">
    <location>
        <begin position="25"/>
        <end position="195"/>
    </location>
</feature>
<feature type="active site" evidence="7">
    <location>
        <position position="66"/>
    </location>
</feature>
<keyword evidence="2 7" id="KW-0808">Transferase</keyword>
<name>A0A6M2B7L5_9GAMM</name>
<keyword evidence="3 7" id="KW-0732">Signal</keyword>
<evidence type="ECO:0000313" key="8">
    <source>
        <dbReference type="EMBL" id="NGX88631.1"/>
    </source>
</evidence>
<dbReference type="InterPro" id="IPR011250">
    <property type="entry name" value="OMP/PagP_B-barrel"/>
</dbReference>
<keyword evidence="9" id="KW-1185">Reference proteome</keyword>